<dbReference type="EMBL" id="CP006682">
    <property type="protein sequence ID" value="AHB36423.1"/>
    <property type="molecule type" value="Genomic_DNA"/>
</dbReference>
<feature type="transmembrane region" description="Helical" evidence="8">
    <location>
        <begin position="43"/>
        <end position="65"/>
    </location>
</feature>
<feature type="transmembrane region" description="Helical" evidence="8">
    <location>
        <begin position="155"/>
        <end position="176"/>
    </location>
</feature>
<evidence type="ECO:0000256" key="1">
    <source>
        <dbReference type="ARBA" id="ARBA00004141"/>
    </source>
</evidence>
<gene>
    <name evidence="9" type="primary">glpF2</name>
    <name evidence="9" type="ORF">SAPIS_v1c05780</name>
</gene>
<keyword evidence="5 8" id="KW-1133">Transmembrane helix</keyword>
<proteinExistence type="inferred from homology"/>
<dbReference type="GO" id="GO:0015250">
    <property type="term" value="F:water channel activity"/>
    <property type="evidence" value="ECO:0007669"/>
    <property type="project" value="TreeGrafter"/>
</dbReference>
<evidence type="ECO:0000313" key="9">
    <source>
        <dbReference type="EMBL" id="AHB36423.1"/>
    </source>
</evidence>
<keyword evidence="10" id="KW-1185">Reference proteome</keyword>
<dbReference type="InterPro" id="IPR023271">
    <property type="entry name" value="Aquaporin-like"/>
</dbReference>
<dbReference type="PRINTS" id="PR00783">
    <property type="entry name" value="MINTRINSICP"/>
</dbReference>
<dbReference type="PANTHER" id="PTHR43829">
    <property type="entry name" value="AQUAPORIN OR AQUAGLYCEROPORIN RELATED"/>
    <property type="match status" value="1"/>
</dbReference>
<evidence type="ECO:0000256" key="3">
    <source>
        <dbReference type="ARBA" id="ARBA00022448"/>
    </source>
</evidence>
<protein>
    <submittedName>
        <fullName evidence="9">Glycerol uptake facilitator protein</fullName>
    </submittedName>
</protein>
<comment type="subcellular location">
    <subcellularLocation>
        <location evidence="1">Membrane</location>
        <topology evidence="1">Multi-pass membrane protein</topology>
    </subcellularLocation>
</comment>
<dbReference type="InterPro" id="IPR000425">
    <property type="entry name" value="MIP"/>
</dbReference>
<dbReference type="PANTHER" id="PTHR43829:SF9">
    <property type="entry name" value="AQUAPORIN-9"/>
    <property type="match status" value="1"/>
</dbReference>
<comment type="similarity">
    <text evidence="2 7">Belongs to the MIP/aquaporin (TC 1.A.8) family.</text>
</comment>
<dbReference type="AlphaFoldDB" id="V5RIV9"/>
<evidence type="ECO:0000256" key="5">
    <source>
        <dbReference type="ARBA" id="ARBA00022989"/>
    </source>
</evidence>
<dbReference type="HOGENOM" id="CLU_020019_9_2_14"/>
<feature type="transmembrane region" description="Helical" evidence="8">
    <location>
        <begin position="6"/>
        <end position="31"/>
    </location>
</feature>
<reference evidence="9 10" key="1">
    <citation type="journal article" date="2014" name="Genome Announc.">
        <title>Complete Genome Sequence of Spiroplasma apis B31T (ATCC 33834), a Bacterium Associated with May Disease of Honeybees (Apis mellifera).</title>
        <authorList>
            <person name="Ku C."/>
            <person name="Lo W.S."/>
            <person name="Chen L.L."/>
            <person name="Kuo C.H."/>
        </authorList>
    </citation>
    <scope>NUCLEOTIDE SEQUENCE [LARGE SCALE GENOMIC DNA]</scope>
    <source>
        <strain evidence="9">B31</strain>
    </source>
</reference>
<feature type="transmembrane region" description="Helical" evidence="8">
    <location>
        <begin position="250"/>
        <end position="272"/>
    </location>
</feature>
<evidence type="ECO:0000256" key="6">
    <source>
        <dbReference type="ARBA" id="ARBA00023136"/>
    </source>
</evidence>
<organism evidence="9 10">
    <name type="scientific">Spiroplasma apis B31</name>
    <dbReference type="NCBI Taxonomy" id="1276258"/>
    <lineage>
        <taxon>Bacteria</taxon>
        <taxon>Bacillati</taxon>
        <taxon>Mycoplasmatota</taxon>
        <taxon>Mollicutes</taxon>
        <taxon>Entomoplasmatales</taxon>
        <taxon>Spiroplasmataceae</taxon>
        <taxon>Spiroplasma</taxon>
    </lineage>
</organism>
<dbReference type="GO" id="GO:0015254">
    <property type="term" value="F:glycerol channel activity"/>
    <property type="evidence" value="ECO:0007669"/>
    <property type="project" value="TreeGrafter"/>
</dbReference>
<keyword evidence="6 8" id="KW-0472">Membrane</keyword>
<evidence type="ECO:0000256" key="2">
    <source>
        <dbReference type="ARBA" id="ARBA00006175"/>
    </source>
</evidence>
<sequence>MDYHYALKFFFSEFLGTFVLIFLGNGAVACYDLKATKGTQRPVGGLSWLGVGIGYGLAVFIGVIGSGFSNHQLNPAATLLDIILQIGGKGNTFEHGYWLVPVALLAQFVGAMASQLVLDGLFYISFKETDDSSKIFAMHATTRIKSDKVSVKGQFLIAFCVETVCTFILLIGLKGADLYFAAGKGTFDLTGSSKNFIFGITAGLLVMTLVIGAGGITGPALNPTRDLAPRIIYTILPLPNKSMKSAEWNYAWVLIVGPLLGATLAAGVFLGLQSI</sequence>
<evidence type="ECO:0000256" key="7">
    <source>
        <dbReference type="RuleBase" id="RU000477"/>
    </source>
</evidence>
<name>V5RIV9_SPIAP</name>
<keyword evidence="4 7" id="KW-0812">Transmembrane</keyword>
<feature type="transmembrane region" description="Helical" evidence="8">
    <location>
        <begin position="196"/>
        <end position="221"/>
    </location>
</feature>
<accession>V5RIV9</accession>
<evidence type="ECO:0000313" key="10">
    <source>
        <dbReference type="Proteomes" id="UP000018550"/>
    </source>
</evidence>
<dbReference type="PATRIC" id="fig|1276258.3.peg.586"/>
<dbReference type="Gene3D" id="1.20.1080.10">
    <property type="entry name" value="Glycerol uptake facilitator protein"/>
    <property type="match status" value="1"/>
</dbReference>
<dbReference type="SUPFAM" id="SSF81338">
    <property type="entry name" value="Aquaporin-like"/>
    <property type="match status" value="1"/>
</dbReference>
<dbReference type="OrthoDB" id="9807293at2"/>
<dbReference type="eggNOG" id="COG0580">
    <property type="taxonomic scope" value="Bacteria"/>
</dbReference>
<dbReference type="InterPro" id="IPR050363">
    <property type="entry name" value="MIP/Aquaporin"/>
</dbReference>
<dbReference type="KEGG" id="sapi:SAPIS_v1c05780"/>
<dbReference type="Proteomes" id="UP000018550">
    <property type="component" value="Chromosome"/>
</dbReference>
<evidence type="ECO:0000256" key="4">
    <source>
        <dbReference type="ARBA" id="ARBA00022692"/>
    </source>
</evidence>
<evidence type="ECO:0000256" key="8">
    <source>
        <dbReference type="SAM" id="Phobius"/>
    </source>
</evidence>
<dbReference type="GO" id="GO:0005886">
    <property type="term" value="C:plasma membrane"/>
    <property type="evidence" value="ECO:0007669"/>
    <property type="project" value="TreeGrafter"/>
</dbReference>
<dbReference type="RefSeq" id="WP_023789493.1">
    <property type="nucleotide sequence ID" value="NC_022998.1"/>
</dbReference>
<feature type="transmembrane region" description="Helical" evidence="8">
    <location>
        <begin position="98"/>
        <end position="124"/>
    </location>
</feature>
<dbReference type="STRING" id="1276258.SAPIS_v1c05780"/>
<keyword evidence="3 7" id="KW-0813">Transport</keyword>
<dbReference type="Pfam" id="PF00230">
    <property type="entry name" value="MIP"/>
    <property type="match status" value="1"/>
</dbReference>